<dbReference type="InterPro" id="IPR009057">
    <property type="entry name" value="Homeodomain-like_sf"/>
</dbReference>
<name>A0A022QFF3_ERYGU</name>
<dbReference type="AlphaFoldDB" id="A0A022QFF3"/>
<dbReference type="PROSITE" id="PS50090">
    <property type="entry name" value="MYB_LIKE"/>
    <property type="match status" value="1"/>
</dbReference>
<dbReference type="GO" id="GO:0005634">
    <property type="term" value="C:nucleus"/>
    <property type="evidence" value="ECO:0007669"/>
    <property type="project" value="UniProtKB-SubCell"/>
</dbReference>
<evidence type="ECO:0000313" key="8">
    <source>
        <dbReference type="EMBL" id="EYU25953.1"/>
    </source>
</evidence>
<dbReference type="InterPro" id="IPR015495">
    <property type="entry name" value="Myb_TF_plants"/>
</dbReference>
<evidence type="ECO:0000256" key="3">
    <source>
        <dbReference type="ARBA" id="ARBA00023125"/>
    </source>
</evidence>
<evidence type="ECO:0000256" key="2">
    <source>
        <dbReference type="ARBA" id="ARBA00022737"/>
    </source>
</evidence>
<comment type="subcellular location">
    <subcellularLocation>
        <location evidence="1">Nucleus</location>
    </subcellularLocation>
</comment>
<dbReference type="PROSITE" id="PS51294">
    <property type="entry name" value="HTH_MYB"/>
    <property type="match status" value="1"/>
</dbReference>
<feature type="non-terminal residue" evidence="8">
    <location>
        <position position="68"/>
    </location>
</feature>
<proteinExistence type="predicted"/>
<dbReference type="PANTHER" id="PTHR47994">
    <property type="entry name" value="F14D16.11-RELATED"/>
    <property type="match status" value="1"/>
</dbReference>
<dbReference type="Pfam" id="PF00249">
    <property type="entry name" value="Myb_DNA-binding"/>
    <property type="match status" value="1"/>
</dbReference>
<organism evidence="8 9">
    <name type="scientific">Erythranthe guttata</name>
    <name type="common">Yellow monkey flower</name>
    <name type="synonym">Mimulus guttatus</name>
    <dbReference type="NCBI Taxonomy" id="4155"/>
    <lineage>
        <taxon>Eukaryota</taxon>
        <taxon>Viridiplantae</taxon>
        <taxon>Streptophyta</taxon>
        <taxon>Embryophyta</taxon>
        <taxon>Tracheophyta</taxon>
        <taxon>Spermatophyta</taxon>
        <taxon>Magnoliopsida</taxon>
        <taxon>eudicotyledons</taxon>
        <taxon>Gunneridae</taxon>
        <taxon>Pentapetalae</taxon>
        <taxon>asterids</taxon>
        <taxon>lamiids</taxon>
        <taxon>Lamiales</taxon>
        <taxon>Phrymaceae</taxon>
        <taxon>Erythranthe</taxon>
    </lineage>
</organism>
<feature type="domain" description="Myb-like" evidence="6">
    <location>
        <begin position="1"/>
        <end position="35"/>
    </location>
</feature>
<feature type="domain" description="HTH myb-type" evidence="7">
    <location>
        <begin position="1"/>
        <end position="39"/>
    </location>
</feature>
<sequence>MLIILENICGRWSKIAAQLPGRTDNEIKNHWNTKIRKKLRSMGLDPITHNPINSASESDQKKIEFQET</sequence>
<keyword evidence="9" id="KW-1185">Reference proteome</keyword>
<dbReference type="InterPro" id="IPR017930">
    <property type="entry name" value="Myb_dom"/>
</dbReference>
<feature type="compositionally biased region" description="Basic and acidic residues" evidence="5">
    <location>
        <begin position="58"/>
        <end position="68"/>
    </location>
</feature>
<protein>
    <submittedName>
        <fullName evidence="8">Uncharacterized protein</fullName>
    </submittedName>
</protein>
<evidence type="ECO:0000313" key="9">
    <source>
        <dbReference type="Proteomes" id="UP000030748"/>
    </source>
</evidence>
<dbReference type="Proteomes" id="UP000030748">
    <property type="component" value="Unassembled WGS sequence"/>
</dbReference>
<dbReference type="Gene3D" id="1.10.10.60">
    <property type="entry name" value="Homeodomain-like"/>
    <property type="match status" value="1"/>
</dbReference>
<evidence type="ECO:0000259" key="7">
    <source>
        <dbReference type="PROSITE" id="PS51294"/>
    </source>
</evidence>
<evidence type="ECO:0000256" key="1">
    <source>
        <dbReference type="ARBA" id="ARBA00004123"/>
    </source>
</evidence>
<evidence type="ECO:0000256" key="4">
    <source>
        <dbReference type="ARBA" id="ARBA00023242"/>
    </source>
</evidence>
<keyword evidence="2" id="KW-0677">Repeat</keyword>
<dbReference type="EMBL" id="KI631864">
    <property type="protein sequence ID" value="EYU25953.1"/>
    <property type="molecule type" value="Genomic_DNA"/>
</dbReference>
<dbReference type="CDD" id="cd00167">
    <property type="entry name" value="SANT"/>
    <property type="match status" value="1"/>
</dbReference>
<accession>A0A022QFF3</accession>
<reference evidence="8 9" key="1">
    <citation type="journal article" date="2013" name="Proc. Natl. Acad. Sci. U.S.A.">
        <title>Fine-scale variation in meiotic recombination in Mimulus inferred from population shotgun sequencing.</title>
        <authorList>
            <person name="Hellsten U."/>
            <person name="Wright K.M."/>
            <person name="Jenkins J."/>
            <person name="Shu S."/>
            <person name="Yuan Y."/>
            <person name="Wessler S.R."/>
            <person name="Schmutz J."/>
            <person name="Willis J.H."/>
            <person name="Rokhsar D.S."/>
        </authorList>
    </citation>
    <scope>NUCLEOTIDE SEQUENCE [LARGE SCALE GENOMIC DNA]</scope>
    <source>
        <strain evidence="9">cv. DUN x IM62</strain>
    </source>
</reference>
<dbReference type="PANTHER" id="PTHR47994:SF5">
    <property type="entry name" value="F14D16.11-RELATED"/>
    <property type="match status" value="1"/>
</dbReference>
<evidence type="ECO:0000256" key="5">
    <source>
        <dbReference type="SAM" id="MobiDB-lite"/>
    </source>
</evidence>
<dbReference type="GO" id="GO:0003677">
    <property type="term" value="F:DNA binding"/>
    <property type="evidence" value="ECO:0007669"/>
    <property type="project" value="UniProtKB-KW"/>
</dbReference>
<evidence type="ECO:0000259" key="6">
    <source>
        <dbReference type="PROSITE" id="PS50090"/>
    </source>
</evidence>
<dbReference type="SUPFAM" id="SSF46689">
    <property type="entry name" value="Homeodomain-like"/>
    <property type="match status" value="1"/>
</dbReference>
<feature type="region of interest" description="Disordered" evidence="5">
    <location>
        <begin position="42"/>
        <end position="68"/>
    </location>
</feature>
<dbReference type="InterPro" id="IPR001005">
    <property type="entry name" value="SANT/Myb"/>
</dbReference>
<keyword evidence="3" id="KW-0238">DNA-binding</keyword>
<keyword evidence="4" id="KW-0539">Nucleus</keyword>
<gene>
    <name evidence="8" type="ORF">MIMGU_mgv1a023434mg</name>
</gene>